<evidence type="ECO:0000256" key="3">
    <source>
        <dbReference type="ARBA" id="ARBA00023239"/>
    </source>
</evidence>
<keyword evidence="6" id="KW-1185">Reference proteome</keyword>
<dbReference type="STRING" id="762903.Pedsa_2835"/>
<dbReference type="eggNOG" id="COG0688">
    <property type="taxonomic scope" value="Bacteria"/>
</dbReference>
<reference evidence="6" key="2">
    <citation type="submission" date="2011-02" db="EMBL/GenBank/DDBJ databases">
        <title>The complete genome of Pedobacter saltans DSM 12145.</title>
        <authorList>
            <consortium name="US DOE Joint Genome Institute (JGI-PGF)"/>
            <person name="Lucas S."/>
            <person name="Copeland A."/>
            <person name="Lapidus A."/>
            <person name="Bruce D."/>
            <person name="Goodwin L."/>
            <person name="Pitluck S."/>
            <person name="Kyrpides N."/>
            <person name="Mavromatis K."/>
            <person name="Pagani I."/>
            <person name="Ivanova N."/>
            <person name="Ovchinnikova G."/>
            <person name="Lu M."/>
            <person name="Detter J.C."/>
            <person name="Han C."/>
            <person name="Land M."/>
            <person name="Hauser L."/>
            <person name="Markowitz V."/>
            <person name="Cheng J.-F."/>
            <person name="Hugenholtz P."/>
            <person name="Woyke T."/>
            <person name="Wu D."/>
            <person name="Tindall B."/>
            <person name="Pomrenke H.G."/>
            <person name="Brambilla E."/>
            <person name="Klenk H.-P."/>
            <person name="Eisen J.A."/>
        </authorList>
    </citation>
    <scope>NUCLEOTIDE SEQUENCE [LARGE SCALE GENOMIC DNA]</scope>
    <source>
        <strain evidence="6">ATCC 51119 / DSM 12145 / JCM 21818 / LMG 10337 / NBRC 100064 / NCIMB 13643</strain>
    </source>
</reference>
<evidence type="ECO:0000256" key="1">
    <source>
        <dbReference type="ARBA" id="ARBA00022793"/>
    </source>
</evidence>
<gene>
    <name evidence="5" type="ordered locus">Pedsa_2835</name>
</gene>
<dbReference type="InterPro" id="IPR003817">
    <property type="entry name" value="PS_Dcarbxylase"/>
</dbReference>
<sequence>MKSKSNPQLYNRSTGNVEVEDAYKSGGLKILYRTVLGRAVTKSVLIKRRISRLYGNYMNSPKSTKKINEFIRHYNIDVSEIKRPLDSFKSFNDFFIRELKEDARPIDDTPEHLVSPADSRLFVFDLAGKPQLPIKGYWYQVEDLVKDKAIADQYKDGWCFIYRLAPNDYHRYAYLDSGYQENVIKINGILHSVNPIALKETPSVMAKNYRELTILYTDNFGPVAHIEVGALFVGKIVNREYGKYKFKRGEEKGWFEFGGSTVIQLFRKDAIAPDADILEQTQKGIETIVRLGEKTGIARK</sequence>
<organism evidence="5 6">
    <name type="scientific">Pseudopedobacter saltans (strain ATCC 51119 / DSM 12145 / JCM 21818 / CCUG 39354 / LMG 10337 / NBRC 100064 / NCIMB 13643)</name>
    <name type="common">Pedobacter saltans</name>
    <dbReference type="NCBI Taxonomy" id="762903"/>
    <lineage>
        <taxon>Bacteria</taxon>
        <taxon>Pseudomonadati</taxon>
        <taxon>Bacteroidota</taxon>
        <taxon>Sphingobacteriia</taxon>
        <taxon>Sphingobacteriales</taxon>
        <taxon>Sphingobacteriaceae</taxon>
        <taxon>Pseudopedobacter</taxon>
    </lineage>
</organism>
<keyword evidence="2" id="KW-0865">Zymogen</keyword>
<dbReference type="PANTHER" id="PTHR10067:SF17">
    <property type="entry name" value="PHOSPHATIDYLSERINE DECARBOXYLASE PROENZYME 2"/>
    <property type="match status" value="1"/>
</dbReference>
<dbReference type="RefSeq" id="WP_013633861.1">
    <property type="nucleotide sequence ID" value="NC_015177.1"/>
</dbReference>
<evidence type="ECO:0000313" key="6">
    <source>
        <dbReference type="Proteomes" id="UP000000310"/>
    </source>
</evidence>
<proteinExistence type="predicted"/>
<protein>
    <submittedName>
        <fullName evidence="5">Phosphatidylserine decarboxylase</fullName>
        <ecNumber evidence="5">4.1.1.65</ecNumber>
    </submittedName>
</protein>
<dbReference type="HOGENOM" id="CLU_029061_2_2_10"/>
<dbReference type="GO" id="GO:0004609">
    <property type="term" value="F:phosphatidylserine decarboxylase activity"/>
    <property type="evidence" value="ECO:0007669"/>
    <property type="project" value="UniProtKB-EC"/>
</dbReference>
<evidence type="ECO:0000256" key="4">
    <source>
        <dbReference type="ARBA" id="ARBA00023317"/>
    </source>
</evidence>
<dbReference type="KEGG" id="psn:Pedsa_2835"/>
<keyword evidence="4" id="KW-0670">Pyruvate</keyword>
<dbReference type="OrthoDB" id="9802030at2"/>
<evidence type="ECO:0000313" key="5">
    <source>
        <dbReference type="EMBL" id="ADY53376.1"/>
    </source>
</evidence>
<keyword evidence="1" id="KW-0210">Decarboxylase</keyword>
<name>F0S8B2_PSESL</name>
<keyword evidence="3 5" id="KW-0456">Lyase</keyword>
<dbReference type="Pfam" id="PF02666">
    <property type="entry name" value="PS_Dcarbxylase"/>
    <property type="match status" value="1"/>
</dbReference>
<dbReference type="GO" id="GO:0008654">
    <property type="term" value="P:phospholipid biosynthetic process"/>
    <property type="evidence" value="ECO:0007669"/>
    <property type="project" value="InterPro"/>
</dbReference>
<dbReference type="EC" id="4.1.1.65" evidence="5"/>
<reference evidence="5 6" key="1">
    <citation type="journal article" date="2011" name="Stand. Genomic Sci.">
        <title>Complete genome sequence of the gliding, heparinolytic Pedobacter saltans type strain (113).</title>
        <authorList>
            <person name="Liolios K."/>
            <person name="Sikorski J."/>
            <person name="Lu M."/>
            <person name="Nolan M."/>
            <person name="Lapidus A."/>
            <person name="Lucas S."/>
            <person name="Hammon N."/>
            <person name="Deshpande S."/>
            <person name="Cheng J.F."/>
            <person name="Tapia R."/>
            <person name="Han C."/>
            <person name="Goodwin L."/>
            <person name="Pitluck S."/>
            <person name="Huntemann M."/>
            <person name="Ivanova N."/>
            <person name="Pagani I."/>
            <person name="Mavromatis K."/>
            <person name="Ovchinikova G."/>
            <person name="Pati A."/>
            <person name="Chen A."/>
            <person name="Palaniappan K."/>
            <person name="Land M."/>
            <person name="Hauser L."/>
            <person name="Brambilla E.M."/>
            <person name="Kotsyurbenko O."/>
            <person name="Rohde M."/>
            <person name="Tindall B.J."/>
            <person name="Abt B."/>
            <person name="Goker M."/>
            <person name="Detter J.C."/>
            <person name="Woyke T."/>
            <person name="Bristow J."/>
            <person name="Eisen J.A."/>
            <person name="Markowitz V."/>
            <person name="Hugenholtz P."/>
            <person name="Klenk H.P."/>
            <person name="Kyrpides N.C."/>
        </authorList>
    </citation>
    <scope>NUCLEOTIDE SEQUENCE [LARGE SCALE GENOMIC DNA]</scope>
    <source>
        <strain evidence="6">ATCC 51119 / DSM 12145 / JCM 21818 / LMG 10337 / NBRC 100064 / NCIMB 13643</strain>
    </source>
</reference>
<dbReference type="EMBL" id="CP002545">
    <property type="protein sequence ID" value="ADY53376.1"/>
    <property type="molecule type" value="Genomic_DNA"/>
</dbReference>
<dbReference type="PANTHER" id="PTHR10067">
    <property type="entry name" value="PHOSPHATIDYLSERINE DECARBOXYLASE"/>
    <property type="match status" value="1"/>
</dbReference>
<evidence type="ECO:0000256" key="2">
    <source>
        <dbReference type="ARBA" id="ARBA00023145"/>
    </source>
</evidence>
<dbReference type="AlphaFoldDB" id="F0S8B2"/>
<dbReference type="Proteomes" id="UP000000310">
    <property type="component" value="Chromosome"/>
</dbReference>
<accession>F0S8B2</accession>